<accession>A0ABY6P8E3</accession>
<gene>
    <name evidence="1" type="ORF">OJ254_06265</name>
</gene>
<evidence type="ECO:0000313" key="2">
    <source>
        <dbReference type="Proteomes" id="UP001164959"/>
    </source>
</evidence>
<protein>
    <submittedName>
        <fullName evidence="1">Uncharacterized protein</fullName>
    </submittedName>
</protein>
<dbReference type="EMBL" id="CP110636">
    <property type="protein sequence ID" value="UZJ30089.1"/>
    <property type="molecule type" value="Genomic_DNA"/>
</dbReference>
<evidence type="ECO:0000313" key="1">
    <source>
        <dbReference type="EMBL" id="UZJ30089.1"/>
    </source>
</evidence>
<sequence length="107" mass="11893">MDDSEVRLPDIPRTIGAIAEALPEHRLPGFWQQVGALGDGDDLELLLDDWWLQAVVDSAGDNDLRRAQLEEAAELHLAERVKSSQRPLLAHHEVEALLAEDAREAQP</sequence>
<dbReference type="Proteomes" id="UP001164959">
    <property type="component" value="Chromosome"/>
</dbReference>
<proteinExistence type="predicted"/>
<keyword evidence="2" id="KW-1185">Reference proteome</keyword>
<reference evidence="1" key="1">
    <citation type="submission" date="2022-11" db="EMBL/GenBank/DDBJ databases">
        <title>Identification and genomic analyses of a novel endophytic actinobacterium Streptomyces endophytica sp. nov. with potential for biocontrol of Yam anthracnose.</title>
        <authorList>
            <person name="Huang X."/>
        </authorList>
    </citation>
    <scope>NUCLEOTIDE SEQUENCE</scope>
    <source>
        <strain evidence="1">HNM0140</strain>
    </source>
</reference>
<dbReference type="RefSeq" id="WP_265361569.1">
    <property type="nucleotide sequence ID" value="NZ_CP110636.1"/>
</dbReference>
<name>A0ABY6P8E3_9ACTN</name>
<organism evidence="1 2">
    <name type="scientific">Streptomyces endophytica</name>
    <dbReference type="NCBI Taxonomy" id="2991496"/>
    <lineage>
        <taxon>Bacteria</taxon>
        <taxon>Bacillati</taxon>
        <taxon>Actinomycetota</taxon>
        <taxon>Actinomycetes</taxon>
        <taxon>Kitasatosporales</taxon>
        <taxon>Streptomycetaceae</taxon>
        <taxon>Streptomyces</taxon>
    </lineage>
</organism>